<dbReference type="InterPro" id="IPR050624">
    <property type="entry name" value="HTH-type_Tx_Regulator"/>
</dbReference>
<organism evidence="5 6">
    <name type="scientific">Propioniciclava coleopterorum</name>
    <dbReference type="NCBI Taxonomy" id="2714937"/>
    <lineage>
        <taxon>Bacteria</taxon>
        <taxon>Bacillati</taxon>
        <taxon>Actinomycetota</taxon>
        <taxon>Actinomycetes</taxon>
        <taxon>Propionibacteriales</taxon>
        <taxon>Propionibacteriaceae</taxon>
        <taxon>Propioniciclava</taxon>
    </lineage>
</organism>
<dbReference type="Gene3D" id="1.10.357.10">
    <property type="entry name" value="Tetracycline Repressor, domain 2"/>
    <property type="match status" value="1"/>
</dbReference>
<dbReference type="SUPFAM" id="SSF46689">
    <property type="entry name" value="Homeodomain-like"/>
    <property type="match status" value="1"/>
</dbReference>
<dbReference type="GO" id="GO:0003677">
    <property type="term" value="F:DNA binding"/>
    <property type="evidence" value="ECO:0007669"/>
    <property type="project" value="UniProtKB-UniRule"/>
</dbReference>
<feature type="compositionally biased region" description="Basic residues" evidence="3">
    <location>
        <begin position="207"/>
        <end position="218"/>
    </location>
</feature>
<evidence type="ECO:0000313" key="6">
    <source>
        <dbReference type="Proteomes" id="UP000501058"/>
    </source>
</evidence>
<dbReference type="InterPro" id="IPR001647">
    <property type="entry name" value="HTH_TetR"/>
</dbReference>
<keyword evidence="1 2" id="KW-0238">DNA-binding</keyword>
<sequence length="231" mass="25082">MSRTPADDPRYRRVRQQLIAALLDLAATRPAETITVAELATAAGVSRATFYAHGASPAALLAETLVAELRPRLDALAEQMSHAGADYVGLWRQIYQGLLEHVRDHRAVYEVITSQESTVSGALTNYFEEASSRYVHAMTALLTGPPVPPLWTAMAISQQAHSMVAVIHAWIVTGMTDPPEDVVEVYLTLAPPWQLARPDADGSITLRRSRSATGRRKALPAAPERAGPEPD</sequence>
<dbReference type="PROSITE" id="PS50977">
    <property type="entry name" value="HTH_TETR_2"/>
    <property type="match status" value="1"/>
</dbReference>
<dbReference type="InterPro" id="IPR009057">
    <property type="entry name" value="Homeodomain-like_sf"/>
</dbReference>
<evidence type="ECO:0000256" key="3">
    <source>
        <dbReference type="SAM" id="MobiDB-lite"/>
    </source>
</evidence>
<gene>
    <name evidence="5" type="ORF">G7070_10555</name>
</gene>
<dbReference type="RefSeq" id="WP_166233703.1">
    <property type="nucleotide sequence ID" value="NZ_CP049865.1"/>
</dbReference>
<proteinExistence type="predicted"/>
<protein>
    <submittedName>
        <fullName evidence="5">TetR/AcrR family transcriptional regulator</fullName>
    </submittedName>
</protein>
<feature type="domain" description="HTH tetR-type" evidence="4">
    <location>
        <begin position="12"/>
        <end position="72"/>
    </location>
</feature>
<dbReference type="PANTHER" id="PTHR43479">
    <property type="entry name" value="ACREF/ENVCD OPERON REPRESSOR-RELATED"/>
    <property type="match status" value="1"/>
</dbReference>
<dbReference type="Proteomes" id="UP000501058">
    <property type="component" value="Chromosome"/>
</dbReference>
<feature type="region of interest" description="Disordered" evidence="3">
    <location>
        <begin position="200"/>
        <end position="231"/>
    </location>
</feature>
<evidence type="ECO:0000256" key="2">
    <source>
        <dbReference type="PROSITE-ProRule" id="PRU00335"/>
    </source>
</evidence>
<dbReference type="Pfam" id="PF14278">
    <property type="entry name" value="TetR_C_8"/>
    <property type="match status" value="1"/>
</dbReference>
<name>A0A6G7Y7E1_9ACTN</name>
<dbReference type="AlphaFoldDB" id="A0A6G7Y7E1"/>
<dbReference type="Pfam" id="PF00440">
    <property type="entry name" value="TetR_N"/>
    <property type="match status" value="1"/>
</dbReference>
<keyword evidence="6" id="KW-1185">Reference proteome</keyword>
<dbReference type="KEGG" id="prv:G7070_10555"/>
<dbReference type="InterPro" id="IPR039532">
    <property type="entry name" value="TetR_C_Firmicutes"/>
</dbReference>
<evidence type="ECO:0000259" key="4">
    <source>
        <dbReference type="PROSITE" id="PS50977"/>
    </source>
</evidence>
<evidence type="ECO:0000256" key="1">
    <source>
        <dbReference type="ARBA" id="ARBA00023125"/>
    </source>
</evidence>
<accession>A0A6G7Y7E1</accession>
<dbReference type="EMBL" id="CP049865">
    <property type="protein sequence ID" value="QIK72629.1"/>
    <property type="molecule type" value="Genomic_DNA"/>
</dbReference>
<dbReference type="PANTHER" id="PTHR43479:SF11">
    <property type="entry name" value="ACREF_ENVCD OPERON REPRESSOR-RELATED"/>
    <property type="match status" value="1"/>
</dbReference>
<feature type="DNA-binding region" description="H-T-H motif" evidence="2">
    <location>
        <begin position="35"/>
        <end position="54"/>
    </location>
</feature>
<reference evidence="5 6" key="1">
    <citation type="submission" date="2020-03" db="EMBL/GenBank/DDBJ databases">
        <title>Propioniciclava sp. nov., isolated from Hydrophilus acuminatus.</title>
        <authorList>
            <person name="Hyun D.-W."/>
            <person name="Bae J.-W."/>
        </authorList>
    </citation>
    <scope>NUCLEOTIDE SEQUENCE [LARGE SCALE GENOMIC DNA]</scope>
    <source>
        <strain evidence="5 6">HDW11</strain>
    </source>
</reference>
<evidence type="ECO:0000313" key="5">
    <source>
        <dbReference type="EMBL" id="QIK72629.1"/>
    </source>
</evidence>